<organism evidence="4 5">
    <name type="scientific">Pseudoprimorskyibacter insulae</name>
    <dbReference type="NCBI Taxonomy" id="1695997"/>
    <lineage>
        <taxon>Bacteria</taxon>
        <taxon>Pseudomonadati</taxon>
        <taxon>Pseudomonadota</taxon>
        <taxon>Alphaproteobacteria</taxon>
        <taxon>Rhodobacterales</taxon>
        <taxon>Paracoccaceae</taxon>
        <taxon>Pseudoprimorskyibacter</taxon>
    </lineage>
</organism>
<protein>
    <recommendedName>
        <fullName evidence="3">MobA/VirD2-like nuclease domain-containing protein</fullName>
    </recommendedName>
</protein>
<dbReference type="InterPro" id="IPR005094">
    <property type="entry name" value="Endonuclease_MobA/VirD2"/>
</dbReference>
<evidence type="ECO:0000259" key="3">
    <source>
        <dbReference type="Pfam" id="PF03432"/>
    </source>
</evidence>
<feature type="region of interest" description="Disordered" evidence="2">
    <location>
        <begin position="345"/>
        <end position="443"/>
    </location>
</feature>
<keyword evidence="5" id="KW-1185">Reference proteome</keyword>
<reference evidence="5" key="1">
    <citation type="submission" date="2018-03" db="EMBL/GenBank/DDBJ databases">
        <authorList>
            <person name="Rodrigo-Torres L."/>
            <person name="Arahal R. D."/>
            <person name="Lucena T."/>
        </authorList>
    </citation>
    <scope>NUCLEOTIDE SEQUENCE [LARGE SCALE GENOMIC DNA]</scope>
    <source>
        <strain evidence="5">CECT 8871</strain>
    </source>
</reference>
<feature type="compositionally biased region" description="Basic residues" evidence="2">
    <location>
        <begin position="422"/>
        <end position="434"/>
    </location>
</feature>
<dbReference type="EMBL" id="OMOJ01000008">
    <property type="protein sequence ID" value="SPF81347.1"/>
    <property type="molecule type" value="Genomic_DNA"/>
</dbReference>
<evidence type="ECO:0000256" key="2">
    <source>
        <dbReference type="SAM" id="MobiDB-lite"/>
    </source>
</evidence>
<feature type="domain" description="MobA/VirD2-like nuclease" evidence="3">
    <location>
        <begin position="22"/>
        <end position="150"/>
    </location>
</feature>
<dbReference type="Proteomes" id="UP000244904">
    <property type="component" value="Unassembled WGS sequence"/>
</dbReference>
<proteinExistence type="predicted"/>
<evidence type="ECO:0000256" key="1">
    <source>
        <dbReference type="SAM" id="Coils"/>
    </source>
</evidence>
<feature type="compositionally biased region" description="Low complexity" evidence="2">
    <location>
        <begin position="368"/>
        <end position="390"/>
    </location>
</feature>
<dbReference type="RefSeq" id="WP_108887193.1">
    <property type="nucleotide sequence ID" value="NZ_OMOJ01000008.1"/>
</dbReference>
<keyword evidence="1" id="KW-0175">Coiled coil</keyword>
<feature type="coiled-coil region" evidence="1">
    <location>
        <begin position="258"/>
        <end position="295"/>
    </location>
</feature>
<dbReference type="AlphaFoldDB" id="A0A2R8AZF0"/>
<feature type="compositionally biased region" description="Basic and acidic residues" evidence="2">
    <location>
        <begin position="345"/>
        <end position="366"/>
    </location>
</feature>
<dbReference type="Pfam" id="PF03432">
    <property type="entry name" value="Relaxase"/>
    <property type="match status" value="1"/>
</dbReference>
<evidence type="ECO:0000313" key="4">
    <source>
        <dbReference type="EMBL" id="SPF81347.1"/>
    </source>
</evidence>
<evidence type="ECO:0000313" key="5">
    <source>
        <dbReference type="Proteomes" id="UP000244904"/>
    </source>
</evidence>
<name>A0A2R8AZF0_9RHOB</name>
<feature type="compositionally biased region" description="Basic and acidic residues" evidence="2">
    <location>
        <begin position="392"/>
        <end position="421"/>
    </location>
</feature>
<sequence>MILVGNQRGGARDLARHLLKDENERVTVHDIRGFAANDLLGAFQESHAISRGTKCKQHLFSLSLNPPKDADASPEDFEDAVARVEKSLGLTNQPRAIVFHEKKGADGQTRRHAHAVWCRIDIENMKAVQLSFSHSKLQDVARELYRDHGWQMPRGFVRHEERDPRNFSLSEWQQCKRAERDPAKTKEIFQDAWAVSDSRAALAQALRAHGFVLARGDRRGAIAVDYKGETYAVSRYVGIKAKQVRDRLGDLSTLPDVATAQNEAAQDVQTRLDELRREEERHKAEEAARQKEEQSCLRARQVREAAQLHQAQQKREREAQIARNAKIRTGWRGLIDRITGQRRKTLEDNARAQEQALQRDEQERRAAAARQVQQLAQTQSRAQATQQKRANTIKELRDDFNALEASKKAERQRAKEAFIRDRKNRTTRPKRRNRARDGPNLER</sequence>
<gene>
    <name evidence="4" type="ORF">PRI8871_03170</name>
</gene>
<accession>A0A2R8AZF0</accession>